<feature type="binding site" evidence="9 11">
    <location>
        <begin position="49"/>
        <end position="52"/>
    </location>
    <ligand>
        <name>substrate</name>
    </ligand>
</feature>
<keyword evidence="19" id="KW-1185">Reference proteome</keyword>
<dbReference type="AlphaFoldDB" id="A0A0N0IAB9"/>
<dbReference type="SUPFAM" id="SSF69742">
    <property type="entry name" value="Glutamyl tRNA-reductase catalytic, N-terminal domain"/>
    <property type="match status" value="1"/>
</dbReference>
<dbReference type="GO" id="GO:0008883">
    <property type="term" value="F:glutamyl-tRNA reductase activity"/>
    <property type="evidence" value="ECO:0007669"/>
    <property type="project" value="UniProtKB-UniRule"/>
</dbReference>
<gene>
    <name evidence="9" type="primary">hemA</name>
    <name evidence="18" type="ORF">M992_2070</name>
</gene>
<reference evidence="18 19" key="1">
    <citation type="submission" date="2015-07" db="EMBL/GenBank/DDBJ databases">
        <title>ATOL: Assembling a taxonomically balanced genome-scale reconstruction of the evolutionary history of the Enterobacteriaceae.</title>
        <authorList>
            <person name="Plunkett G.III."/>
            <person name="Neeno-Eckwall E.C."/>
            <person name="Glasner J.D."/>
            <person name="Perna N.T."/>
        </authorList>
    </citation>
    <scope>NUCLEOTIDE SEQUENCE [LARGE SCALE GENOMIC DNA]</scope>
    <source>
        <strain evidence="18 19">ATCC 35017</strain>
    </source>
</reference>
<comment type="domain">
    <text evidence="9">Possesses an unusual extended V-shaped dimeric structure with each monomer consisting of three distinct domains arranged along a curved 'spinal' alpha-helix. The N-terminal catalytic domain specifically recognizes the glutamate moiety of the substrate. The second domain is the NADPH-binding domain, and the third C-terminal domain is responsible for dimerization.</text>
</comment>
<dbReference type="Pfam" id="PF00745">
    <property type="entry name" value="GlutR_dimer"/>
    <property type="match status" value="1"/>
</dbReference>
<comment type="miscellaneous">
    <text evidence="9">During catalysis, the active site Cys acts as a nucleophile attacking the alpha-carbonyl group of tRNA-bound glutamate with the formation of a thioester intermediate between enzyme and glutamate, and the concomitant release of tRNA(Glu). The thioester intermediate is finally reduced by direct hydride transfer from NADPH, to form the product GSA.</text>
</comment>
<dbReference type="InterPro" id="IPR000343">
    <property type="entry name" value="4pyrrol_synth_GluRdtase"/>
</dbReference>
<name>A0A0N0IAB9_9GAMM</name>
<evidence type="ECO:0000256" key="10">
    <source>
        <dbReference type="PIRSR" id="PIRSR000445-1"/>
    </source>
</evidence>
<evidence type="ECO:0000256" key="6">
    <source>
        <dbReference type="ARBA" id="ARBA00023244"/>
    </source>
</evidence>
<evidence type="ECO:0000256" key="5">
    <source>
        <dbReference type="ARBA" id="ARBA00023002"/>
    </source>
</evidence>
<evidence type="ECO:0000313" key="19">
    <source>
        <dbReference type="Proteomes" id="UP000053226"/>
    </source>
</evidence>
<dbReference type="HAMAP" id="MF_00087">
    <property type="entry name" value="Glu_tRNA_reductase"/>
    <property type="match status" value="1"/>
</dbReference>
<feature type="active site" description="Nucleophile" evidence="9 10">
    <location>
        <position position="50"/>
    </location>
</feature>
<comment type="similarity">
    <text evidence="2 9 14">Belongs to the glutamyl-tRNA reductase family.</text>
</comment>
<dbReference type="GO" id="GO:0050661">
    <property type="term" value="F:NADP binding"/>
    <property type="evidence" value="ECO:0007669"/>
    <property type="project" value="InterPro"/>
</dbReference>
<dbReference type="EC" id="1.2.1.70" evidence="3 9"/>
<evidence type="ECO:0000256" key="1">
    <source>
        <dbReference type="ARBA" id="ARBA00005059"/>
    </source>
</evidence>
<comment type="pathway">
    <text evidence="1 9 14">Porphyrin-containing compound metabolism; protoporphyrin-IX biosynthesis; 5-aminolevulinate from L-glutamyl-tRNA(Glu): step 1/2.</text>
</comment>
<keyword evidence="6 9" id="KW-0627">Porphyrin biosynthesis</keyword>
<evidence type="ECO:0000256" key="9">
    <source>
        <dbReference type="HAMAP-Rule" id="MF_00087"/>
    </source>
</evidence>
<dbReference type="EMBL" id="LGAA01000018">
    <property type="protein sequence ID" value="KPD02912.1"/>
    <property type="molecule type" value="Genomic_DNA"/>
</dbReference>
<comment type="function">
    <text evidence="9">Catalyzes the NADPH-dependent reduction of glutamyl-tRNA(Glu) to glutamate 1-semialdehyde (GSA).</text>
</comment>
<dbReference type="FunFam" id="3.30.460.30:FF:000001">
    <property type="entry name" value="Glutamyl-tRNA reductase"/>
    <property type="match status" value="1"/>
</dbReference>
<dbReference type="NCBIfam" id="TIGR01035">
    <property type="entry name" value="hemA"/>
    <property type="match status" value="1"/>
</dbReference>
<proteinExistence type="inferred from homology"/>
<comment type="caution">
    <text evidence="18">The sequence shown here is derived from an EMBL/GenBank/DDBJ whole genome shotgun (WGS) entry which is preliminary data.</text>
</comment>
<keyword evidence="4 9" id="KW-0521">NADP</keyword>
<comment type="subunit">
    <text evidence="9">Homodimer.</text>
</comment>
<dbReference type="GO" id="GO:0019353">
    <property type="term" value="P:protoporphyrinogen IX biosynthetic process from glutamate"/>
    <property type="evidence" value="ECO:0007669"/>
    <property type="project" value="TreeGrafter"/>
</dbReference>
<feature type="binding site" evidence="9 11">
    <location>
        <begin position="114"/>
        <end position="116"/>
    </location>
    <ligand>
        <name>substrate</name>
    </ligand>
</feature>
<dbReference type="PIRSF" id="PIRSF000445">
    <property type="entry name" value="4pyrrol_synth_GluRdtase"/>
    <property type="match status" value="1"/>
</dbReference>
<protein>
    <recommendedName>
        <fullName evidence="8 9">Glutamyl-tRNA reductase</fullName>
        <shortName evidence="9">GluTR</shortName>
        <ecNumber evidence="3 9">1.2.1.70</ecNumber>
    </recommendedName>
</protein>
<dbReference type="InterPro" id="IPR018214">
    <property type="entry name" value="GluRdtase_CS"/>
</dbReference>
<feature type="site" description="Important for activity" evidence="9 13">
    <location>
        <position position="99"/>
    </location>
</feature>
<evidence type="ECO:0000259" key="16">
    <source>
        <dbReference type="Pfam" id="PF01488"/>
    </source>
</evidence>
<evidence type="ECO:0000256" key="14">
    <source>
        <dbReference type="RuleBase" id="RU000584"/>
    </source>
</evidence>
<dbReference type="InterPro" id="IPR015895">
    <property type="entry name" value="4pyrrol_synth_GluRdtase_N"/>
</dbReference>
<dbReference type="Proteomes" id="UP000053226">
    <property type="component" value="Unassembled WGS sequence"/>
</dbReference>
<dbReference type="Gene3D" id="3.30.460.30">
    <property type="entry name" value="Glutamyl-tRNA reductase, N-terminal domain"/>
    <property type="match status" value="1"/>
</dbReference>
<dbReference type="InterPro" id="IPR036343">
    <property type="entry name" value="GluRdtase_N_sf"/>
</dbReference>
<accession>A0A0N0IAB9</accession>
<evidence type="ECO:0000256" key="12">
    <source>
        <dbReference type="PIRSR" id="PIRSR000445-3"/>
    </source>
</evidence>
<comment type="catalytic activity">
    <reaction evidence="7 9 14">
        <text>(S)-4-amino-5-oxopentanoate + tRNA(Glu) + NADP(+) = L-glutamyl-tRNA(Glu) + NADPH + H(+)</text>
        <dbReference type="Rhea" id="RHEA:12344"/>
        <dbReference type="Rhea" id="RHEA-COMP:9663"/>
        <dbReference type="Rhea" id="RHEA-COMP:9680"/>
        <dbReference type="ChEBI" id="CHEBI:15378"/>
        <dbReference type="ChEBI" id="CHEBI:57501"/>
        <dbReference type="ChEBI" id="CHEBI:57783"/>
        <dbReference type="ChEBI" id="CHEBI:58349"/>
        <dbReference type="ChEBI" id="CHEBI:78442"/>
        <dbReference type="ChEBI" id="CHEBI:78520"/>
        <dbReference type="EC" id="1.2.1.70"/>
    </reaction>
</comment>
<evidence type="ECO:0000256" key="8">
    <source>
        <dbReference type="ARBA" id="ARBA00068659"/>
    </source>
</evidence>
<dbReference type="FunFam" id="3.40.50.720:FF:000031">
    <property type="entry name" value="Glutamyl-tRNA reductase"/>
    <property type="match status" value="1"/>
</dbReference>
<organism evidence="18 19">
    <name type="scientific">Moellerella wisconsensis ATCC 35017</name>
    <dbReference type="NCBI Taxonomy" id="1354267"/>
    <lineage>
        <taxon>Bacteria</taxon>
        <taxon>Pseudomonadati</taxon>
        <taxon>Pseudomonadota</taxon>
        <taxon>Gammaproteobacteria</taxon>
        <taxon>Enterobacterales</taxon>
        <taxon>Morganellaceae</taxon>
        <taxon>Moellerella</taxon>
    </lineage>
</organism>
<dbReference type="GeneID" id="79717101"/>
<feature type="binding site" evidence="9 11">
    <location>
        <position position="109"/>
    </location>
    <ligand>
        <name>substrate</name>
    </ligand>
</feature>
<keyword evidence="5 9" id="KW-0560">Oxidoreductase</keyword>
<evidence type="ECO:0000256" key="13">
    <source>
        <dbReference type="PIRSR" id="PIRSR000445-4"/>
    </source>
</evidence>
<feature type="domain" description="Glutamyl-tRNA reductase N-terminal" evidence="17">
    <location>
        <begin position="7"/>
        <end position="156"/>
    </location>
</feature>
<dbReference type="RefSeq" id="WP_047255939.1">
    <property type="nucleotide sequence ID" value="NZ_CAWMUS010000018.1"/>
</dbReference>
<feature type="domain" description="Tetrapyrrole biosynthesis glutamyl-tRNA reductase dimerisation" evidence="15">
    <location>
        <begin position="320"/>
        <end position="412"/>
    </location>
</feature>
<dbReference type="PANTHER" id="PTHR43013">
    <property type="entry name" value="GLUTAMYL-TRNA REDUCTASE"/>
    <property type="match status" value="1"/>
</dbReference>
<sequence>MTLLAFGINHKTAPVSLREKVTFGPDKIDHALDDLLQQPEVSGGVVLSTCNRTELYLSVAAQDKAHEQLISWLCRYHNIQPNDLKSSIYWHQGNDAVSHLMRVASGLDSLVLGEPQILGQVKKAFALSQHNHALSSDLERLFQKSFSVAKRVRTETKIGANAVSVAFAACTLARQIFESLNHLNILLVGAGETIELVARHLREHGVKRMMIANRTRERAQALADEVNADVISLADIDTRLSEADIVISSTASPLPIMGKGMVERAMKARRNKPMLLIDIAVPRDIEQDVNKLRDVYLYTVDDLETIIQQNLEHRKAAAIEAEYIVAQESRHFMDWLRSQAAVSTIRDYRAQAEQVRAQMTEKALAAIHQGADVEQTIKQLTQQLTNRLIHAPTKSLQQAAGEGDLERLNLLKGSLGLDHQ</sequence>
<evidence type="ECO:0000256" key="7">
    <source>
        <dbReference type="ARBA" id="ARBA00047464"/>
    </source>
</evidence>
<dbReference type="InterPro" id="IPR015896">
    <property type="entry name" value="4pyrrol_synth_GluRdtase_dimer"/>
</dbReference>
<dbReference type="CDD" id="cd05213">
    <property type="entry name" value="NAD_bind_Glutamyl_tRNA_reduct"/>
    <property type="match status" value="1"/>
</dbReference>
<dbReference type="Gene3D" id="3.40.50.720">
    <property type="entry name" value="NAD(P)-binding Rossmann-like Domain"/>
    <property type="match status" value="1"/>
</dbReference>
<dbReference type="SUPFAM" id="SSF69075">
    <property type="entry name" value="Glutamyl tRNA-reductase dimerization domain"/>
    <property type="match status" value="1"/>
</dbReference>
<dbReference type="UniPathway" id="UPA00251">
    <property type="reaction ID" value="UER00316"/>
</dbReference>
<evidence type="ECO:0000256" key="3">
    <source>
        <dbReference type="ARBA" id="ARBA00012970"/>
    </source>
</evidence>
<dbReference type="Pfam" id="PF05201">
    <property type="entry name" value="GlutR_N"/>
    <property type="match status" value="1"/>
</dbReference>
<evidence type="ECO:0000259" key="17">
    <source>
        <dbReference type="Pfam" id="PF05201"/>
    </source>
</evidence>
<evidence type="ECO:0000313" key="18">
    <source>
        <dbReference type="EMBL" id="KPD02912.1"/>
    </source>
</evidence>
<dbReference type="InterPro" id="IPR036291">
    <property type="entry name" value="NAD(P)-bd_dom_sf"/>
</dbReference>
<dbReference type="SUPFAM" id="SSF51735">
    <property type="entry name" value="NAD(P)-binding Rossmann-fold domains"/>
    <property type="match status" value="1"/>
</dbReference>
<dbReference type="Pfam" id="PF01488">
    <property type="entry name" value="Shikimate_DH"/>
    <property type="match status" value="1"/>
</dbReference>
<dbReference type="PANTHER" id="PTHR43013:SF1">
    <property type="entry name" value="GLUTAMYL-TRNA REDUCTASE"/>
    <property type="match status" value="1"/>
</dbReference>
<feature type="domain" description="Quinate/shikimate 5-dehydrogenase/glutamyl-tRNA reductase" evidence="16">
    <location>
        <begin position="172"/>
        <end position="306"/>
    </location>
</feature>
<dbReference type="InterPro" id="IPR006151">
    <property type="entry name" value="Shikm_DH/Glu-tRNA_Rdtase"/>
</dbReference>
<evidence type="ECO:0000259" key="15">
    <source>
        <dbReference type="Pfam" id="PF00745"/>
    </source>
</evidence>
<dbReference type="OrthoDB" id="110209at2"/>
<evidence type="ECO:0000256" key="11">
    <source>
        <dbReference type="PIRSR" id="PIRSR000445-2"/>
    </source>
</evidence>
<evidence type="ECO:0000256" key="4">
    <source>
        <dbReference type="ARBA" id="ARBA00022857"/>
    </source>
</evidence>
<feature type="binding site" evidence="9 11">
    <location>
        <position position="120"/>
    </location>
    <ligand>
        <name>substrate</name>
    </ligand>
</feature>
<feature type="binding site" evidence="9 12">
    <location>
        <begin position="189"/>
        <end position="194"/>
    </location>
    <ligand>
        <name>NADP(+)</name>
        <dbReference type="ChEBI" id="CHEBI:58349"/>
    </ligand>
</feature>
<evidence type="ECO:0000256" key="2">
    <source>
        <dbReference type="ARBA" id="ARBA00005916"/>
    </source>
</evidence>
<dbReference type="InterPro" id="IPR036453">
    <property type="entry name" value="GluRdtase_dimer_dom_sf"/>
</dbReference>
<dbReference type="PROSITE" id="PS00747">
    <property type="entry name" value="GLUTR"/>
    <property type="match status" value="1"/>
</dbReference>